<name>A0A2M9Y559_9LEPT</name>
<dbReference type="RefSeq" id="WP_100789991.1">
    <property type="nucleotide sequence ID" value="NZ_NPDQ01000002.1"/>
</dbReference>
<dbReference type="InterPro" id="IPR050662">
    <property type="entry name" value="Sec-metab_biosynth-thioest"/>
</dbReference>
<keyword evidence="3" id="KW-1185">Reference proteome</keyword>
<proteinExistence type="predicted"/>
<gene>
    <name evidence="2" type="ORF">EHQ30_09635</name>
</gene>
<comment type="caution">
    <text evidence="2">The sequence shown here is derived from an EMBL/GenBank/DDBJ whole genome shotgun (WGS) entry which is preliminary data.</text>
</comment>
<organism evidence="2 3">
    <name type="scientific">Leptospira brenneri</name>
    <dbReference type="NCBI Taxonomy" id="2023182"/>
    <lineage>
        <taxon>Bacteria</taxon>
        <taxon>Pseudomonadati</taxon>
        <taxon>Spirochaetota</taxon>
        <taxon>Spirochaetia</taxon>
        <taxon>Leptospirales</taxon>
        <taxon>Leptospiraceae</taxon>
        <taxon>Leptospira</taxon>
    </lineage>
</organism>
<dbReference type="SUPFAM" id="SSF56281">
    <property type="entry name" value="Metallo-hydrolase/oxidoreductase"/>
    <property type="match status" value="1"/>
</dbReference>
<dbReference type="EMBL" id="RQFP01000001">
    <property type="protein sequence ID" value="TGK96831.1"/>
    <property type="molecule type" value="Genomic_DNA"/>
</dbReference>
<feature type="domain" description="Metallo-beta-lactamase" evidence="1">
    <location>
        <begin position="31"/>
        <end position="250"/>
    </location>
</feature>
<protein>
    <submittedName>
        <fullName evidence="2">MBL fold metallo-hydrolase</fullName>
    </submittedName>
</protein>
<keyword evidence="2" id="KW-0378">Hydrolase</keyword>
<dbReference type="OrthoDB" id="9802248at2"/>
<dbReference type="PANTHER" id="PTHR23131">
    <property type="entry name" value="ENDORIBONUCLEASE LACTB2"/>
    <property type="match status" value="1"/>
</dbReference>
<dbReference type="InterPro" id="IPR036866">
    <property type="entry name" value="RibonucZ/Hydroxyglut_hydro"/>
</dbReference>
<dbReference type="InterPro" id="IPR001279">
    <property type="entry name" value="Metallo-B-lactamas"/>
</dbReference>
<dbReference type="Pfam" id="PF00753">
    <property type="entry name" value="Lactamase_B"/>
    <property type="match status" value="1"/>
</dbReference>
<dbReference type="AlphaFoldDB" id="A0A2M9Y559"/>
<reference evidence="2" key="1">
    <citation type="journal article" date="2019" name="PLoS Negl. Trop. Dis.">
        <title>Revisiting the worldwide diversity of Leptospira species in the environment.</title>
        <authorList>
            <person name="Vincent A.T."/>
            <person name="Schiettekatte O."/>
            <person name="Bourhy P."/>
            <person name="Veyrier F.J."/>
            <person name="Picardeau M."/>
        </authorList>
    </citation>
    <scope>NUCLEOTIDE SEQUENCE [LARGE SCALE GENOMIC DNA]</scope>
    <source>
        <strain evidence="2">201800277</strain>
    </source>
</reference>
<dbReference type="PANTHER" id="PTHR23131:SF0">
    <property type="entry name" value="ENDORIBONUCLEASE LACTB2"/>
    <property type="match status" value="1"/>
</dbReference>
<evidence type="ECO:0000313" key="3">
    <source>
        <dbReference type="Proteomes" id="UP000297891"/>
    </source>
</evidence>
<dbReference type="GO" id="GO:0016787">
    <property type="term" value="F:hydrolase activity"/>
    <property type="evidence" value="ECO:0007669"/>
    <property type="project" value="UniProtKB-KW"/>
</dbReference>
<evidence type="ECO:0000313" key="2">
    <source>
        <dbReference type="EMBL" id="TGK96831.1"/>
    </source>
</evidence>
<dbReference type="Proteomes" id="UP000297891">
    <property type="component" value="Unassembled WGS sequence"/>
</dbReference>
<evidence type="ECO:0000259" key="1">
    <source>
        <dbReference type="SMART" id="SM00849"/>
    </source>
</evidence>
<dbReference type="Gene3D" id="3.60.15.10">
    <property type="entry name" value="Ribonuclease Z/Hydroxyacylglutathione hydrolase-like"/>
    <property type="match status" value="1"/>
</dbReference>
<sequence>MKVTIPKRIPDMEDIGDGVFKIILPQPFYAPNNIYLYQGNDGLTLIDSGYIESVPMLQASLKTKGFSFKDIRHIIYTHNHLDHISSSLVLKSYAKNVTYYGYRSMADGVGNYLESMMLFEEATEDLFHKAFGEKEELNRILEESRKGWRQFYSKFSETKKGDPVLRIDVAIDHNDSLELGGRLFRFLHTPGHNLYHITPVDPSTGIYFSGDLIIANLTAIYSEMDGSLGDYYFTLSKLLEEPIKRMLPAHGSEIEDPKKTITLVKKTLSILEKGVLRRLREGESDLKVLMEAAIGKKVHNGGHLPTALGLVYSIIQKLVLEGQIRIEKRENGYEIFHIVN</sequence>
<dbReference type="SMART" id="SM00849">
    <property type="entry name" value="Lactamase_B"/>
    <property type="match status" value="1"/>
</dbReference>
<accession>A0A2M9Y559</accession>